<proteinExistence type="predicted"/>
<dbReference type="EMBL" id="SNRW01009438">
    <property type="protein sequence ID" value="KAA6378003.1"/>
    <property type="molecule type" value="Genomic_DNA"/>
</dbReference>
<dbReference type="AlphaFoldDB" id="A0A5J4V637"/>
<reference evidence="1 2" key="1">
    <citation type="submission" date="2019-03" db="EMBL/GenBank/DDBJ databases">
        <title>Single cell metagenomics reveals metabolic interactions within the superorganism composed of flagellate Streblomastix strix and complex community of Bacteroidetes bacteria on its surface.</title>
        <authorList>
            <person name="Treitli S.C."/>
            <person name="Kolisko M."/>
            <person name="Husnik F."/>
            <person name="Keeling P."/>
            <person name="Hampl V."/>
        </authorList>
    </citation>
    <scope>NUCLEOTIDE SEQUENCE [LARGE SCALE GENOMIC DNA]</scope>
    <source>
        <strain evidence="1">ST1C</strain>
    </source>
</reference>
<comment type="caution">
    <text evidence="1">The sequence shown here is derived from an EMBL/GenBank/DDBJ whole genome shotgun (WGS) entry which is preliminary data.</text>
</comment>
<sequence>MESNQEVQISTNAIISFTDSYTQNKQRKEKELLEFESKSARAIISFTDSYAQNKQRKQNEQQESESTLSLAQVTSRLESLSNQIQYNNGCKLVIQIPKLLQSLIALVTFRIGTHLKQEIDLQRIEVRRQSRWCLSSIQVYGDEQIQSELVRQGYGRVMSITLSKAGGIDEEQDEEIYNGLRSISRFLRGLHAGRNNDYQPSFQPLPLLARRSIEQLEEEGANEEIEAQMNNRYNGLIKVWANDAKDMILNCFIYRRRR</sequence>
<dbReference type="Proteomes" id="UP000324800">
    <property type="component" value="Unassembled WGS sequence"/>
</dbReference>
<protein>
    <submittedName>
        <fullName evidence="1">Uncharacterized protein</fullName>
    </submittedName>
</protein>
<organism evidence="1 2">
    <name type="scientific">Streblomastix strix</name>
    <dbReference type="NCBI Taxonomy" id="222440"/>
    <lineage>
        <taxon>Eukaryota</taxon>
        <taxon>Metamonada</taxon>
        <taxon>Preaxostyla</taxon>
        <taxon>Oxymonadida</taxon>
        <taxon>Streblomastigidae</taxon>
        <taxon>Streblomastix</taxon>
    </lineage>
</organism>
<name>A0A5J4V637_9EUKA</name>
<evidence type="ECO:0000313" key="1">
    <source>
        <dbReference type="EMBL" id="KAA6378003.1"/>
    </source>
</evidence>
<gene>
    <name evidence="1" type="ORF">EZS28_026470</name>
</gene>
<evidence type="ECO:0000313" key="2">
    <source>
        <dbReference type="Proteomes" id="UP000324800"/>
    </source>
</evidence>
<accession>A0A5J4V637</accession>